<evidence type="ECO:0000313" key="1">
    <source>
        <dbReference type="EMBL" id="NKX45923.1"/>
    </source>
</evidence>
<accession>A0A7X6H2E5</accession>
<name>A0A7X6H2E5_9RHOB</name>
<dbReference type="EMBL" id="JAAZQQ010000005">
    <property type="protein sequence ID" value="NKX45923.1"/>
    <property type="molecule type" value="Genomic_DNA"/>
</dbReference>
<organism evidence="1 2">
    <name type="scientific">Roseicyclus persicicus</name>
    <dbReference type="NCBI Taxonomy" id="2650661"/>
    <lineage>
        <taxon>Bacteria</taxon>
        <taxon>Pseudomonadati</taxon>
        <taxon>Pseudomonadota</taxon>
        <taxon>Alphaproteobacteria</taxon>
        <taxon>Rhodobacterales</taxon>
        <taxon>Roseobacteraceae</taxon>
        <taxon>Roseicyclus</taxon>
    </lineage>
</organism>
<protein>
    <submittedName>
        <fullName evidence="1">Uncharacterized protein</fullName>
    </submittedName>
</protein>
<keyword evidence="2" id="KW-1185">Reference proteome</keyword>
<dbReference type="RefSeq" id="WP_168624297.1">
    <property type="nucleotide sequence ID" value="NZ_JAAZQQ010000005.1"/>
</dbReference>
<comment type="caution">
    <text evidence="1">The sequence shown here is derived from an EMBL/GenBank/DDBJ whole genome shotgun (WGS) entry which is preliminary data.</text>
</comment>
<proteinExistence type="predicted"/>
<sequence length="52" mass="5450">MQVFAVENDLATLDLVAHFLGIAVHHNINAAPSPRLTLTVVAPSGETGTPSR</sequence>
<evidence type="ECO:0000313" key="2">
    <source>
        <dbReference type="Proteomes" id="UP000526408"/>
    </source>
</evidence>
<dbReference type="Proteomes" id="UP000526408">
    <property type="component" value="Unassembled WGS sequence"/>
</dbReference>
<dbReference type="AlphaFoldDB" id="A0A7X6H2E5"/>
<gene>
    <name evidence="1" type="ORF">HCU73_15110</name>
</gene>
<reference evidence="1 2" key="1">
    <citation type="submission" date="2020-04" db="EMBL/GenBank/DDBJ databases">
        <authorList>
            <person name="Yoon J."/>
        </authorList>
    </citation>
    <scope>NUCLEOTIDE SEQUENCE [LARGE SCALE GENOMIC DNA]</scope>
    <source>
        <strain evidence="1 2">KMU-115</strain>
    </source>
</reference>